<feature type="compositionally biased region" description="Basic residues" evidence="1">
    <location>
        <begin position="33"/>
        <end position="48"/>
    </location>
</feature>
<feature type="region of interest" description="Disordered" evidence="1">
    <location>
        <begin position="1"/>
        <end position="66"/>
    </location>
</feature>
<dbReference type="SMART" id="SM00950">
    <property type="entry name" value="Piwi"/>
    <property type="match status" value="1"/>
</dbReference>
<feature type="compositionally biased region" description="Polar residues" evidence="1">
    <location>
        <begin position="51"/>
        <end position="60"/>
    </location>
</feature>
<dbReference type="InterPro" id="IPR036397">
    <property type="entry name" value="RNaseH_sf"/>
</dbReference>
<keyword evidence="4" id="KW-1185">Reference proteome</keyword>
<dbReference type="InterPro" id="IPR036085">
    <property type="entry name" value="PAZ_dom_sf"/>
</dbReference>
<dbReference type="GO" id="GO:0003676">
    <property type="term" value="F:nucleic acid binding"/>
    <property type="evidence" value="ECO:0007669"/>
    <property type="project" value="InterPro"/>
</dbReference>
<organism evidence="3 4">
    <name type="scientific">Podospora didyma</name>
    <dbReference type="NCBI Taxonomy" id="330526"/>
    <lineage>
        <taxon>Eukaryota</taxon>
        <taxon>Fungi</taxon>
        <taxon>Dikarya</taxon>
        <taxon>Ascomycota</taxon>
        <taxon>Pezizomycotina</taxon>
        <taxon>Sordariomycetes</taxon>
        <taxon>Sordariomycetidae</taxon>
        <taxon>Sordariales</taxon>
        <taxon>Podosporaceae</taxon>
        <taxon>Podospora</taxon>
    </lineage>
</organism>
<dbReference type="PROSITE" id="PS50822">
    <property type="entry name" value="PIWI"/>
    <property type="match status" value="1"/>
</dbReference>
<protein>
    <submittedName>
        <fullName evidence="3">Ribonuclease H-like domain-containing protein</fullName>
    </submittedName>
</protein>
<proteinExistence type="predicted"/>
<dbReference type="InterPro" id="IPR003165">
    <property type="entry name" value="Piwi"/>
</dbReference>
<gene>
    <name evidence="3" type="ORF">B0H63DRAFT_529617</name>
</gene>
<dbReference type="Pfam" id="PF02171">
    <property type="entry name" value="Piwi"/>
    <property type="match status" value="1"/>
</dbReference>
<accession>A0AAE0K0S7</accession>
<evidence type="ECO:0000313" key="4">
    <source>
        <dbReference type="Proteomes" id="UP001285441"/>
    </source>
</evidence>
<comment type="caution">
    <text evidence="3">The sequence shown here is derived from an EMBL/GenBank/DDBJ whole genome shotgun (WGS) entry which is preliminary data.</text>
</comment>
<reference evidence="3" key="2">
    <citation type="submission" date="2023-06" db="EMBL/GenBank/DDBJ databases">
        <authorList>
            <consortium name="Lawrence Berkeley National Laboratory"/>
            <person name="Haridas S."/>
            <person name="Hensen N."/>
            <person name="Bonometti L."/>
            <person name="Westerberg I."/>
            <person name="Brannstrom I.O."/>
            <person name="Guillou S."/>
            <person name="Cros-Aarteil S."/>
            <person name="Calhoun S."/>
            <person name="Kuo A."/>
            <person name="Mondo S."/>
            <person name="Pangilinan J."/>
            <person name="Riley R."/>
            <person name="LaButti K."/>
            <person name="Andreopoulos B."/>
            <person name="Lipzen A."/>
            <person name="Chen C."/>
            <person name="Yanf M."/>
            <person name="Daum C."/>
            <person name="Ng V."/>
            <person name="Clum A."/>
            <person name="Steindorff A."/>
            <person name="Ohm R."/>
            <person name="Martin F."/>
            <person name="Silar P."/>
            <person name="Natvig D."/>
            <person name="Lalanne C."/>
            <person name="Gautier V."/>
            <person name="Ament-velasquez S.L."/>
            <person name="Kruys A."/>
            <person name="Hutchinson M.I."/>
            <person name="Powell A.J."/>
            <person name="Barry K."/>
            <person name="Miller A.N."/>
            <person name="Grigoriev I.V."/>
            <person name="Debuchy R."/>
            <person name="Gladieux P."/>
            <person name="Thoren M.H."/>
            <person name="Johannesson H."/>
        </authorList>
    </citation>
    <scope>NUCLEOTIDE SEQUENCE</scope>
    <source>
        <strain evidence="3">CBS 232.78</strain>
    </source>
</reference>
<dbReference type="Gene3D" id="3.40.50.2300">
    <property type="match status" value="1"/>
</dbReference>
<evidence type="ECO:0000313" key="3">
    <source>
        <dbReference type="EMBL" id="KAK3367911.1"/>
    </source>
</evidence>
<dbReference type="InterPro" id="IPR012337">
    <property type="entry name" value="RNaseH-like_sf"/>
</dbReference>
<reference evidence="3" key="1">
    <citation type="journal article" date="2023" name="Mol. Phylogenet. Evol.">
        <title>Genome-scale phylogeny and comparative genomics of the fungal order Sordariales.</title>
        <authorList>
            <person name="Hensen N."/>
            <person name="Bonometti L."/>
            <person name="Westerberg I."/>
            <person name="Brannstrom I.O."/>
            <person name="Guillou S."/>
            <person name="Cros-Aarteil S."/>
            <person name="Calhoun S."/>
            <person name="Haridas S."/>
            <person name="Kuo A."/>
            <person name="Mondo S."/>
            <person name="Pangilinan J."/>
            <person name="Riley R."/>
            <person name="LaButti K."/>
            <person name="Andreopoulos B."/>
            <person name="Lipzen A."/>
            <person name="Chen C."/>
            <person name="Yan M."/>
            <person name="Daum C."/>
            <person name="Ng V."/>
            <person name="Clum A."/>
            <person name="Steindorff A."/>
            <person name="Ohm R.A."/>
            <person name="Martin F."/>
            <person name="Silar P."/>
            <person name="Natvig D.O."/>
            <person name="Lalanne C."/>
            <person name="Gautier V."/>
            <person name="Ament-Velasquez S.L."/>
            <person name="Kruys A."/>
            <person name="Hutchinson M.I."/>
            <person name="Powell A.J."/>
            <person name="Barry K."/>
            <person name="Miller A.N."/>
            <person name="Grigoriev I.V."/>
            <person name="Debuchy R."/>
            <person name="Gladieux P."/>
            <person name="Hiltunen Thoren M."/>
            <person name="Johannesson H."/>
        </authorList>
    </citation>
    <scope>NUCLEOTIDE SEQUENCE</scope>
    <source>
        <strain evidence="3">CBS 232.78</strain>
    </source>
</reference>
<dbReference type="Proteomes" id="UP001285441">
    <property type="component" value="Unassembled WGS sequence"/>
</dbReference>
<dbReference type="EMBL" id="JAULSW010000011">
    <property type="protein sequence ID" value="KAK3367911.1"/>
    <property type="molecule type" value="Genomic_DNA"/>
</dbReference>
<dbReference type="SUPFAM" id="SSF101690">
    <property type="entry name" value="PAZ domain"/>
    <property type="match status" value="1"/>
</dbReference>
<dbReference type="PANTHER" id="PTHR22891">
    <property type="entry name" value="EUKARYOTIC TRANSLATION INITIATION FACTOR 2C"/>
    <property type="match status" value="1"/>
</dbReference>
<feature type="domain" description="Piwi" evidence="2">
    <location>
        <begin position="518"/>
        <end position="828"/>
    </location>
</feature>
<evidence type="ECO:0000259" key="2">
    <source>
        <dbReference type="PROSITE" id="PS50822"/>
    </source>
</evidence>
<name>A0AAE0K0S7_9PEZI</name>
<dbReference type="SUPFAM" id="SSF53098">
    <property type="entry name" value="Ribonuclease H-like"/>
    <property type="match status" value="1"/>
</dbReference>
<dbReference type="AlphaFoldDB" id="A0AAE0K0S7"/>
<evidence type="ECO:0000256" key="1">
    <source>
        <dbReference type="SAM" id="MobiDB-lite"/>
    </source>
</evidence>
<sequence length="857" mass="95242">MLDSDSAYYRRRVNVTPDPSKVAEATENSIKPHQAKKTVAKGARRGGKKSVTASPTTSTAEDTENKKKKYPVLLPFRPAYGTEGKEITLWANYVELNLPEDLKLPEDRDNADSQPPAYYSPTGVKHARIINQFLEEYDVKRKGQQQERRDTGCIASDFEALLISTMDFENDLDHSVTYKAETGLEESGSNVYVVELKSTGNNTNPGALEVQKLYEYMKQVTIGEPLDINLAEFTQAFNILLRHYSKSRAIKHGDQVVSGSKAYDVRQRSKLDDFSFSLLYPARAYFSSVCLASARILVNVNLPEKIVDKHAAEYNDHKQRINGNDYVVNVGSDKKPQYYPVGVCIVQPGQTCRIKLSPSETEKMIRCAVMQPMKAISAITKEGFGVIGLGRHSPFGPNPRLDVLQPLTDVDLITVRGRQLNLPGIGYKNNLKGEVTSRRWNLASPKDSGNRKDSGNQKLQYFSPRAIPTMGLLIIKPLADKTTRAAIIEGAETLRQTLKDRGITGMRALTDSQRQCKFIVVVLPNPDKSMYDTIKNVDVKLGIRTACVVAENMMKTGDNMKRYCENVALKINLKMEGACHKLASGSFPPKIKLEETMIIGLDITHPSFGSADTASSIVGMVANVEETFTSWPVAFSLQETATNEFPENIIIYRDGVSEGQYEQVIDFELSHIREACKQIQLATPGLATPPPNITIVIVRKQHHTRFYLTKGSAPPENAQPELQNGNPVAGTVVERGVTSQFTWEFFLQAHHLIQGVARPAHYVVVHDEVFRSQGGFGGPNEGKIAVDNLEKFTHALSYVFNRSTTAIGVCVPARLADLACDRARRYLAAVYDGSSEDEVKLEQIAPHEVIKDVMYYI</sequence>
<dbReference type="Gene3D" id="3.30.420.10">
    <property type="entry name" value="Ribonuclease H-like superfamily/Ribonuclease H"/>
    <property type="match status" value="1"/>
</dbReference>